<dbReference type="SUPFAM" id="SSF52540">
    <property type="entry name" value="P-loop containing nucleoside triphosphate hydrolases"/>
    <property type="match status" value="1"/>
</dbReference>
<dbReference type="OrthoDB" id="5369299at2759"/>
<organism evidence="1 2">
    <name type="scientific">Metarhizium rileyi (strain RCEF 4871)</name>
    <name type="common">Nomuraea rileyi</name>
    <dbReference type="NCBI Taxonomy" id="1649241"/>
    <lineage>
        <taxon>Eukaryota</taxon>
        <taxon>Fungi</taxon>
        <taxon>Dikarya</taxon>
        <taxon>Ascomycota</taxon>
        <taxon>Pezizomycotina</taxon>
        <taxon>Sordariomycetes</taxon>
        <taxon>Hypocreomycetidae</taxon>
        <taxon>Hypocreales</taxon>
        <taxon>Clavicipitaceae</taxon>
        <taxon>Metarhizium</taxon>
    </lineage>
</organism>
<evidence type="ECO:0000313" key="1">
    <source>
        <dbReference type="EMBL" id="OAA35923.1"/>
    </source>
</evidence>
<dbReference type="InterPro" id="IPR027417">
    <property type="entry name" value="P-loop_NTPase"/>
</dbReference>
<protein>
    <recommendedName>
        <fullName evidence="3">CobQ/CobB/MinD/ParA nucleotide binding domain-containing protein</fullName>
    </recommendedName>
</protein>
<accession>A0A166XKW2</accession>
<proteinExistence type="predicted"/>
<comment type="caution">
    <text evidence="1">The sequence shown here is derived from an EMBL/GenBank/DDBJ whole genome shotgun (WGS) entry which is preliminary data.</text>
</comment>
<dbReference type="Gene3D" id="3.40.50.300">
    <property type="entry name" value="P-loop containing nucleotide triphosphate hydrolases"/>
    <property type="match status" value="1"/>
</dbReference>
<keyword evidence="2" id="KW-1185">Reference proteome</keyword>
<reference evidence="1 2" key="1">
    <citation type="journal article" date="2016" name="Genome Biol. Evol.">
        <title>Divergent and convergent evolution of fungal pathogenicity.</title>
        <authorList>
            <person name="Shang Y."/>
            <person name="Xiao G."/>
            <person name="Zheng P."/>
            <person name="Cen K."/>
            <person name="Zhan S."/>
            <person name="Wang C."/>
        </authorList>
    </citation>
    <scope>NUCLEOTIDE SEQUENCE [LARGE SCALE GENOMIC DNA]</scope>
    <source>
        <strain evidence="1 2">RCEF 4871</strain>
    </source>
</reference>
<gene>
    <name evidence="1" type="ORF">NOR_07731</name>
</gene>
<dbReference type="AlphaFoldDB" id="A0A166XKW2"/>
<dbReference type="EMBL" id="AZHC01000038">
    <property type="protein sequence ID" value="OAA35923.1"/>
    <property type="molecule type" value="Genomic_DNA"/>
</dbReference>
<evidence type="ECO:0008006" key="3">
    <source>
        <dbReference type="Google" id="ProtNLM"/>
    </source>
</evidence>
<dbReference type="Proteomes" id="UP000243498">
    <property type="component" value="Unassembled WGS sequence"/>
</dbReference>
<dbReference type="OMA" id="WAESTHQ"/>
<name>A0A166XKW2_METRR</name>
<evidence type="ECO:0000313" key="2">
    <source>
        <dbReference type="Proteomes" id="UP000243498"/>
    </source>
</evidence>
<sequence>MHIVANIRNLDKFLNLFPWAAEDPSPGEDFKVPRRGVSNTLRAQQFDLVVAQVSSVGATTTESRDGKERSLTMGEWIIAPLVGRESSLSHSSVLPTDGISVGSTIDYICRGGGLGLSMDNPPGQGDPTRVCVRGVLQYDDGRVARCLDFAVETRHAAAAAAADEDEDENDEDDDDICPVIAVIGSCSDCGKTTACLEVVRYLHQKGRSIGVVKLSGTARLGELLNMATHANQRRDMADAGLPTTYPPSQDDDEKARLTAEQSLMAAERNLRDLSIDNDIIVAELGGDLLSACVPEILAEPARLGIVALVMAAESATAVIGMETKLGKIADAYRDMPRYVVGPCTNLLANRNRVERETDCAGCYDLWTQHTETASPAQIQTSKAHAEELTQRLLELCGY</sequence>